<dbReference type="Pfam" id="PF00730">
    <property type="entry name" value="HhH-GPD"/>
    <property type="match status" value="1"/>
</dbReference>
<evidence type="ECO:0000256" key="4">
    <source>
        <dbReference type="ARBA" id="ARBA00023014"/>
    </source>
</evidence>
<dbReference type="PIRSF" id="PIRSF001435">
    <property type="entry name" value="Nth"/>
    <property type="match status" value="1"/>
</dbReference>
<dbReference type="EMBL" id="AZEE01000027">
    <property type="protein sequence ID" value="KRK98851.1"/>
    <property type="molecule type" value="Genomic_DNA"/>
</dbReference>
<accession>A0A0R1LYZ7</accession>
<evidence type="ECO:0000256" key="1">
    <source>
        <dbReference type="ARBA" id="ARBA00022485"/>
    </source>
</evidence>
<keyword evidence="2" id="KW-0479">Metal-binding</keyword>
<dbReference type="GO" id="GO:0006284">
    <property type="term" value="P:base-excision repair"/>
    <property type="evidence" value="ECO:0007669"/>
    <property type="project" value="InterPro"/>
</dbReference>
<evidence type="ECO:0000313" key="6">
    <source>
        <dbReference type="EMBL" id="KRK98851.1"/>
    </source>
</evidence>
<dbReference type="InterPro" id="IPR011257">
    <property type="entry name" value="DNA_glycosylase"/>
</dbReference>
<evidence type="ECO:0000256" key="3">
    <source>
        <dbReference type="ARBA" id="ARBA00023004"/>
    </source>
</evidence>
<dbReference type="AlphaFoldDB" id="A0A0R1LYZ7"/>
<dbReference type="Proteomes" id="UP000051160">
    <property type="component" value="Unassembled WGS sequence"/>
</dbReference>
<keyword evidence="7" id="KW-1185">Reference proteome</keyword>
<dbReference type="SUPFAM" id="SSF48150">
    <property type="entry name" value="DNA-glycosylase"/>
    <property type="match status" value="1"/>
</dbReference>
<dbReference type="PANTHER" id="PTHR10359">
    <property type="entry name" value="A/G-SPECIFIC ADENINE GLYCOSYLASE/ENDONUCLEASE III"/>
    <property type="match status" value="1"/>
</dbReference>
<feature type="domain" description="HhH-GPD" evidence="5">
    <location>
        <begin position="21"/>
        <end position="178"/>
    </location>
</feature>
<evidence type="ECO:0000259" key="5">
    <source>
        <dbReference type="SMART" id="SM00478"/>
    </source>
</evidence>
<proteinExistence type="predicted"/>
<dbReference type="CDD" id="cd00056">
    <property type="entry name" value="ENDO3c"/>
    <property type="match status" value="1"/>
</dbReference>
<sequence>MGPSGWWPAETKRDIIVGAILVQNTAWQNADVGLQHLKNRTQLDPDAVLALTSDELIDLIRASGFYRNKAKAIHAVFQWFNDRNWDYDGIWRENQATLRKQLLALPGVGNETADVFIVYIFDQPAFIADTYTRRLFTHLGYNRTDTYQHLQSQVTLPADFTAEMAQDFHGLLDNFGKQYLQHDGDFEKSFLATELLKNQQAQKG</sequence>
<gene>
    <name evidence="6" type="ORF">FD04_GL000592</name>
</gene>
<keyword evidence="1" id="KW-0004">4Fe-4S</keyword>
<keyword evidence="4" id="KW-0411">Iron-sulfur</keyword>
<dbReference type="PATRIC" id="fig|1423776.4.peg.597"/>
<name>A0A0R1LYZ7_9LACO</name>
<organism evidence="6 7">
    <name type="scientific">Secundilactobacillus odoratitofui DSM 19909 = JCM 15043</name>
    <dbReference type="NCBI Taxonomy" id="1423776"/>
    <lineage>
        <taxon>Bacteria</taxon>
        <taxon>Bacillati</taxon>
        <taxon>Bacillota</taxon>
        <taxon>Bacilli</taxon>
        <taxon>Lactobacillales</taxon>
        <taxon>Lactobacillaceae</taxon>
        <taxon>Secundilactobacillus</taxon>
    </lineage>
</organism>
<dbReference type="InterPro" id="IPR003265">
    <property type="entry name" value="HhH-GPD_domain"/>
</dbReference>
<dbReference type="SMART" id="SM00478">
    <property type="entry name" value="ENDO3c"/>
    <property type="match status" value="1"/>
</dbReference>
<dbReference type="GO" id="GO:0046872">
    <property type="term" value="F:metal ion binding"/>
    <property type="evidence" value="ECO:0007669"/>
    <property type="project" value="UniProtKB-KW"/>
</dbReference>
<keyword evidence="3" id="KW-0408">Iron</keyword>
<protein>
    <submittedName>
        <fullName evidence="6">Base excision DNA repair protein, HhH-GPD family</fullName>
    </submittedName>
</protein>
<evidence type="ECO:0000313" key="7">
    <source>
        <dbReference type="Proteomes" id="UP000051160"/>
    </source>
</evidence>
<dbReference type="PANTHER" id="PTHR10359:SF19">
    <property type="entry name" value="DNA REPAIR GLYCOSYLASE MJ1434-RELATED"/>
    <property type="match status" value="1"/>
</dbReference>
<comment type="caution">
    <text evidence="6">The sequence shown here is derived from an EMBL/GenBank/DDBJ whole genome shotgun (WGS) entry which is preliminary data.</text>
</comment>
<evidence type="ECO:0000256" key="2">
    <source>
        <dbReference type="ARBA" id="ARBA00022723"/>
    </source>
</evidence>
<dbReference type="GO" id="GO:0051539">
    <property type="term" value="F:4 iron, 4 sulfur cluster binding"/>
    <property type="evidence" value="ECO:0007669"/>
    <property type="project" value="UniProtKB-KW"/>
</dbReference>
<dbReference type="Gene3D" id="1.10.340.30">
    <property type="entry name" value="Hypothetical protein, domain 2"/>
    <property type="match status" value="1"/>
</dbReference>
<dbReference type="GO" id="GO:0003824">
    <property type="term" value="F:catalytic activity"/>
    <property type="evidence" value="ECO:0007669"/>
    <property type="project" value="InterPro"/>
</dbReference>
<reference evidence="6 7" key="1">
    <citation type="journal article" date="2015" name="Genome Announc.">
        <title>Expanding the biotechnology potential of lactobacilli through comparative genomics of 213 strains and associated genera.</title>
        <authorList>
            <person name="Sun Z."/>
            <person name="Harris H.M."/>
            <person name="McCann A."/>
            <person name="Guo C."/>
            <person name="Argimon S."/>
            <person name="Zhang W."/>
            <person name="Yang X."/>
            <person name="Jeffery I.B."/>
            <person name="Cooney J.C."/>
            <person name="Kagawa T.F."/>
            <person name="Liu W."/>
            <person name="Song Y."/>
            <person name="Salvetti E."/>
            <person name="Wrobel A."/>
            <person name="Rasinkangas P."/>
            <person name="Parkhill J."/>
            <person name="Rea M.C."/>
            <person name="O'Sullivan O."/>
            <person name="Ritari J."/>
            <person name="Douillard F.P."/>
            <person name="Paul Ross R."/>
            <person name="Yang R."/>
            <person name="Briner A.E."/>
            <person name="Felis G.E."/>
            <person name="de Vos W.M."/>
            <person name="Barrangou R."/>
            <person name="Klaenhammer T.R."/>
            <person name="Caufield P.W."/>
            <person name="Cui Y."/>
            <person name="Zhang H."/>
            <person name="O'Toole P.W."/>
        </authorList>
    </citation>
    <scope>NUCLEOTIDE SEQUENCE [LARGE SCALE GENOMIC DNA]</scope>
    <source>
        <strain evidence="6 7">DSM 19909</strain>
    </source>
</reference>